<dbReference type="Proteomes" id="UP001386955">
    <property type="component" value="Unassembled WGS sequence"/>
</dbReference>
<evidence type="ECO:0000313" key="2">
    <source>
        <dbReference type="Proteomes" id="UP001386955"/>
    </source>
</evidence>
<organism evidence="1 2">
    <name type="scientific">Psophocarpus tetragonolobus</name>
    <name type="common">Winged bean</name>
    <name type="synonym">Dolichos tetragonolobus</name>
    <dbReference type="NCBI Taxonomy" id="3891"/>
    <lineage>
        <taxon>Eukaryota</taxon>
        <taxon>Viridiplantae</taxon>
        <taxon>Streptophyta</taxon>
        <taxon>Embryophyta</taxon>
        <taxon>Tracheophyta</taxon>
        <taxon>Spermatophyta</taxon>
        <taxon>Magnoliopsida</taxon>
        <taxon>eudicotyledons</taxon>
        <taxon>Gunneridae</taxon>
        <taxon>Pentapetalae</taxon>
        <taxon>rosids</taxon>
        <taxon>fabids</taxon>
        <taxon>Fabales</taxon>
        <taxon>Fabaceae</taxon>
        <taxon>Papilionoideae</taxon>
        <taxon>50 kb inversion clade</taxon>
        <taxon>NPAAA clade</taxon>
        <taxon>indigoferoid/millettioid clade</taxon>
        <taxon>Phaseoleae</taxon>
        <taxon>Psophocarpus</taxon>
    </lineage>
</organism>
<evidence type="ECO:0000313" key="1">
    <source>
        <dbReference type="EMBL" id="KAK7409950.1"/>
    </source>
</evidence>
<protein>
    <submittedName>
        <fullName evidence="1">Uncharacterized protein</fullName>
    </submittedName>
</protein>
<dbReference type="AlphaFoldDB" id="A0AAN9XTR4"/>
<reference evidence="1 2" key="1">
    <citation type="submission" date="2024-01" db="EMBL/GenBank/DDBJ databases">
        <title>The genomes of 5 underutilized Papilionoideae crops provide insights into root nodulation and disease resistanc.</title>
        <authorList>
            <person name="Jiang F."/>
        </authorList>
    </citation>
    <scope>NUCLEOTIDE SEQUENCE [LARGE SCALE GENOMIC DNA]</scope>
    <source>
        <strain evidence="1">DUOXIRENSHENG_FW03</strain>
        <tissue evidence="1">Leaves</tissue>
    </source>
</reference>
<name>A0AAN9XTR4_PSOTE</name>
<proteinExistence type="predicted"/>
<comment type="caution">
    <text evidence="1">The sequence shown here is derived from an EMBL/GenBank/DDBJ whole genome shotgun (WGS) entry which is preliminary data.</text>
</comment>
<accession>A0AAN9XTR4</accession>
<keyword evidence="2" id="KW-1185">Reference proteome</keyword>
<sequence>MIGCMYVQAIFVRIKKKNSRALLCMRPLQTKITTIQYNEQNSLTYGGLPPCGERERKRFTLFGAAFESPKKKYTTAGTKAGRLMLLLVVL</sequence>
<gene>
    <name evidence="1" type="ORF">VNO78_00377</name>
</gene>
<dbReference type="EMBL" id="JAYMYS010000001">
    <property type="protein sequence ID" value="KAK7409950.1"/>
    <property type="molecule type" value="Genomic_DNA"/>
</dbReference>